<reference evidence="3" key="1">
    <citation type="submission" date="2016-11" db="EMBL/GenBank/DDBJ databases">
        <title>Complete genome sequence of Virgibacillus pantothenticus 21D, a halophilic bacterium isolated from the deep hypersaline anoxic basin Discovery in the Mediterranean Sea.</title>
        <authorList>
            <person name="Zeaiter Z."/>
            <person name="Booth J.M."/>
            <person name="Prosdocimi E.M."/>
            <person name="Mapelli F."/>
            <person name="Fusi M."/>
            <person name="Daffonchio D."/>
            <person name="Borin S."/>
            <person name="Crotti E."/>
        </authorList>
    </citation>
    <scope>NUCLEOTIDE SEQUENCE [LARGE SCALE GENOMIC DNA]</scope>
    <source>
        <strain evidence="3">21D</strain>
    </source>
</reference>
<dbReference type="EMBL" id="CP018622">
    <property type="protein sequence ID" value="AUJ23906.1"/>
    <property type="molecule type" value="Genomic_DNA"/>
</dbReference>
<keyword evidence="1" id="KW-1133">Transmembrane helix</keyword>
<evidence type="ECO:0000313" key="3">
    <source>
        <dbReference type="Proteomes" id="UP000234237"/>
    </source>
</evidence>
<dbReference type="AlphaFoldDB" id="A0A2K9IVX5"/>
<gene>
    <name evidence="2" type="ORF">A21D_00794</name>
</gene>
<keyword evidence="1" id="KW-0472">Membrane</keyword>
<proteinExistence type="predicted"/>
<feature type="transmembrane region" description="Helical" evidence="1">
    <location>
        <begin position="7"/>
        <end position="27"/>
    </location>
</feature>
<accession>A0A2K9IVX5</accession>
<dbReference type="Proteomes" id="UP000234237">
    <property type="component" value="Chromosome"/>
</dbReference>
<evidence type="ECO:0000256" key="1">
    <source>
        <dbReference type="SAM" id="Phobius"/>
    </source>
</evidence>
<evidence type="ECO:0000313" key="2">
    <source>
        <dbReference type="EMBL" id="AUJ23906.1"/>
    </source>
</evidence>
<name>A0A2K9IVX5_9BACI</name>
<organism evidence="2 3">
    <name type="scientific">Virgibacillus dokdonensis</name>
    <dbReference type="NCBI Taxonomy" id="302167"/>
    <lineage>
        <taxon>Bacteria</taxon>
        <taxon>Bacillati</taxon>
        <taxon>Bacillota</taxon>
        <taxon>Bacilli</taxon>
        <taxon>Bacillales</taxon>
        <taxon>Bacillaceae</taxon>
        <taxon>Virgibacillus</taxon>
    </lineage>
</organism>
<keyword evidence="1" id="KW-0812">Transmembrane</keyword>
<protein>
    <submittedName>
        <fullName evidence="2">Uncharacterized protein</fullName>
    </submittedName>
</protein>
<sequence length="200" mass="23696">MTRFKKIGVYLFLCVFLLSIFFNYRYYQTIKEEEQQFAYLFTDFYYEVDETIDSLEFLLTHDPEGNKLIDSMVSFLNQLTRIDFMLRRVPYYFFSEGGVSNSVGAAANYIERGTKHKGQFIPPFLEDGRLNGQERAFLQELNSFLLQVQYALNGLEKRSDVPIRDLDKVRFDRVLTENVYNEIHHYRFLEAYVKEGQGSN</sequence>
<dbReference type="KEGG" id="vpn:A21D_00794"/>